<reference evidence="1 2" key="1">
    <citation type="journal article" date="2011" name="Cell">
        <title>The monarch butterfly genome yields insights into long-distance migration.</title>
        <authorList>
            <person name="Zhan S."/>
            <person name="Merlin C."/>
            <person name="Boore J.L."/>
            <person name="Reppert S.M."/>
        </authorList>
    </citation>
    <scope>NUCLEOTIDE SEQUENCE [LARGE SCALE GENOMIC DNA]</scope>
    <source>
        <strain evidence="1">F-2</strain>
    </source>
</reference>
<dbReference type="AlphaFoldDB" id="A0A212ESW5"/>
<feature type="non-terminal residue" evidence="1">
    <location>
        <position position="1"/>
    </location>
</feature>
<dbReference type="KEGG" id="dpl:KGM_209923B"/>
<keyword evidence="2" id="KW-1185">Reference proteome</keyword>
<dbReference type="Proteomes" id="UP000007151">
    <property type="component" value="Unassembled WGS sequence"/>
</dbReference>
<organism evidence="1 2">
    <name type="scientific">Danaus plexippus plexippus</name>
    <dbReference type="NCBI Taxonomy" id="278856"/>
    <lineage>
        <taxon>Eukaryota</taxon>
        <taxon>Metazoa</taxon>
        <taxon>Ecdysozoa</taxon>
        <taxon>Arthropoda</taxon>
        <taxon>Hexapoda</taxon>
        <taxon>Insecta</taxon>
        <taxon>Pterygota</taxon>
        <taxon>Neoptera</taxon>
        <taxon>Endopterygota</taxon>
        <taxon>Lepidoptera</taxon>
        <taxon>Glossata</taxon>
        <taxon>Ditrysia</taxon>
        <taxon>Papilionoidea</taxon>
        <taxon>Nymphalidae</taxon>
        <taxon>Danainae</taxon>
        <taxon>Danaini</taxon>
        <taxon>Danaina</taxon>
        <taxon>Danaus</taxon>
        <taxon>Danaus</taxon>
    </lineage>
</organism>
<evidence type="ECO:0000313" key="1">
    <source>
        <dbReference type="EMBL" id="OWR44541.1"/>
    </source>
</evidence>
<dbReference type="EMBL" id="AGBW02012724">
    <property type="protein sequence ID" value="OWR44541.1"/>
    <property type="molecule type" value="Genomic_DNA"/>
</dbReference>
<protein>
    <submittedName>
        <fullName evidence="1">Uncharacterized protein</fullName>
    </submittedName>
</protein>
<evidence type="ECO:0000313" key="2">
    <source>
        <dbReference type="Proteomes" id="UP000007151"/>
    </source>
</evidence>
<proteinExistence type="predicted"/>
<name>A0A212ESW5_DANPL</name>
<comment type="caution">
    <text evidence="1">The sequence shown here is derived from an EMBL/GenBank/DDBJ whole genome shotgun (WGS) entry which is preliminary data.</text>
</comment>
<sequence length="53" mass="5742">ILLLSSYETALRRYGPDAGVIVSTSTGNLHQNPSFELFSKECRIRGDQCGLAG</sequence>
<gene>
    <name evidence="1" type="ORF">KGM_209923B</name>
</gene>
<accession>A0A212ESW5</accession>
<dbReference type="InParanoid" id="A0A212ESW5"/>